<gene>
    <name evidence="1" type="ORF">DQ384_09650</name>
</gene>
<evidence type="ECO:0000313" key="1">
    <source>
        <dbReference type="EMBL" id="RCG31786.1"/>
    </source>
</evidence>
<protein>
    <submittedName>
        <fullName evidence="1">Helix-turn-helix domain-containing protein</fullName>
    </submittedName>
</protein>
<organism evidence="1 2">
    <name type="scientific">Sphaerisporangium album</name>
    <dbReference type="NCBI Taxonomy" id="509200"/>
    <lineage>
        <taxon>Bacteria</taxon>
        <taxon>Bacillati</taxon>
        <taxon>Actinomycetota</taxon>
        <taxon>Actinomycetes</taxon>
        <taxon>Streptosporangiales</taxon>
        <taxon>Streptosporangiaceae</taxon>
        <taxon>Sphaerisporangium</taxon>
    </lineage>
</organism>
<name>A0A367FN20_9ACTN</name>
<dbReference type="Pfam" id="PF13384">
    <property type="entry name" value="HTH_23"/>
    <property type="match status" value="1"/>
</dbReference>
<dbReference type="InterPro" id="IPR009057">
    <property type="entry name" value="Homeodomain-like_sf"/>
</dbReference>
<dbReference type="EMBL" id="QOIL01000004">
    <property type="protein sequence ID" value="RCG31786.1"/>
    <property type="molecule type" value="Genomic_DNA"/>
</dbReference>
<dbReference type="RefSeq" id="WP_114028356.1">
    <property type="nucleotide sequence ID" value="NZ_QOIL01000004.1"/>
</dbReference>
<dbReference type="OrthoDB" id="8479510at2"/>
<evidence type="ECO:0000313" key="2">
    <source>
        <dbReference type="Proteomes" id="UP000253094"/>
    </source>
</evidence>
<comment type="caution">
    <text evidence="1">The sequence shown here is derived from an EMBL/GenBank/DDBJ whole genome shotgun (WGS) entry which is preliminary data.</text>
</comment>
<dbReference type="Proteomes" id="UP000253094">
    <property type="component" value="Unassembled WGS sequence"/>
</dbReference>
<accession>A0A367FN20</accession>
<dbReference type="SUPFAM" id="SSF46689">
    <property type="entry name" value="Homeodomain-like"/>
    <property type="match status" value="1"/>
</dbReference>
<dbReference type="AlphaFoldDB" id="A0A367FN20"/>
<proteinExistence type="predicted"/>
<sequence length="119" mass="13777">MRYAQGGGLSAERRAFRERLRLQAAERFARDESSTAIARDLRISLRSVQRWKRDWRAGGDGALRSHGPASLPRLGERQLAALEQELRIEGEARILLTRMLNASRDGRRHRWKRIKKIGF</sequence>
<reference evidence="1 2" key="1">
    <citation type="submission" date="2018-06" db="EMBL/GenBank/DDBJ databases">
        <title>Sphaerisporangium craniellae sp. nov., isolated from a marine sponge in the South China Sea.</title>
        <authorList>
            <person name="Li L."/>
        </authorList>
    </citation>
    <scope>NUCLEOTIDE SEQUENCE [LARGE SCALE GENOMIC DNA]</scope>
    <source>
        <strain evidence="1 2">CCTCC AA 208026</strain>
    </source>
</reference>
<keyword evidence="2" id="KW-1185">Reference proteome</keyword>